<sequence length="108" mass="12305">MSEFVTSFPLVYNISQKVNKKHSKLSISKTLYAKQTLLPKTFKKRIACGRMGGKDSFTFSVTKRSPLLQQGDFKNRKTPKSKIVRATATVRHCRHYRALTTPSAMPEQ</sequence>
<organism evidence="1 2">
    <name type="scientific">Caerostris extrusa</name>
    <name type="common">Bark spider</name>
    <name type="synonym">Caerostris bankana</name>
    <dbReference type="NCBI Taxonomy" id="172846"/>
    <lineage>
        <taxon>Eukaryota</taxon>
        <taxon>Metazoa</taxon>
        <taxon>Ecdysozoa</taxon>
        <taxon>Arthropoda</taxon>
        <taxon>Chelicerata</taxon>
        <taxon>Arachnida</taxon>
        <taxon>Araneae</taxon>
        <taxon>Araneomorphae</taxon>
        <taxon>Entelegynae</taxon>
        <taxon>Araneoidea</taxon>
        <taxon>Araneidae</taxon>
        <taxon>Caerostris</taxon>
    </lineage>
</organism>
<proteinExistence type="predicted"/>
<gene>
    <name evidence="1" type="ORF">CEXT_240891</name>
</gene>
<protein>
    <submittedName>
        <fullName evidence="1">Uncharacterized protein</fullName>
    </submittedName>
</protein>
<accession>A0AAV4XD89</accession>
<reference evidence="1 2" key="1">
    <citation type="submission" date="2021-06" db="EMBL/GenBank/DDBJ databases">
        <title>Caerostris extrusa draft genome.</title>
        <authorList>
            <person name="Kono N."/>
            <person name="Arakawa K."/>
        </authorList>
    </citation>
    <scope>NUCLEOTIDE SEQUENCE [LARGE SCALE GENOMIC DNA]</scope>
</reference>
<keyword evidence="2" id="KW-1185">Reference proteome</keyword>
<dbReference type="Proteomes" id="UP001054945">
    <property type="component" value="Unassembled WGS sequence"/>
</dbReference>
<dbReference type="AlphaFoldDB" id="A0AAV4XD89"/>
<name>A0AAV4XD89_CAEEX</name>
<comment type="caution">
    <text evidence="1">The sequence shown here is derived from an EMBL/GenBank/DDBJ whole genome shotgun (WGS) entry which is preliminary data.</text>
</comment>
<evidence type="ECO:0000313" key="2">
    <source>
        <dbReference type="Proteomes" id="UP001054945"/>
    </source>
</evidence>
<dbReference type="EMBL" id="BPLR01000239">
    <property type="protein sequence ID" value="GIY93157.1"/>
    <property type="molecule type" value="Genomic_DNA"/>
</dbReference>
<evidence type="ECO:0000313" key="1">
    <source>
        <dbReference type="EMBL" id="GIY93157.1"/>
    </source>
</evidence>